<name>A0A914ZTX1_PARUN</name>
<comment type="subcellular location">
    <subcellularLocation>
        <location evidence="6">Membrane</location>
        <topology evidence="6">Single-pass membrane protein</topology>
    </subcellularLocation>
</comment>
<dbReference type="GO" id="GO:0015020">
    <property type="term" value="F:glucuronosyltransferase activity"/>
    <property type="evidence" value="ECO:0007669"/>
    <property type="project" value="UniProtKB-EC"/>
</dbReference>
<protein>
    <recommendedName>
        <fullName evidence="6">UDP-glucuronosyltransferase</fullName>
        <ecNumber evidence="6">2.4.1.17</ecNumber>
    </recommendedName>
</protein>
<feature type="chain" id="PRO_5038157889" description="UDP-glucuronosyltransferase" evidence="6">
    <location>
        <begin position="21"/>
        <end position="531"/>
    </location>
</feature>
<keyword evidence="3 5" id="KW-0808">Transferase</keyword>
<dbReference type="SUPFAM" id="SSF53756">
    <property type="entry name" value="UDP-Glycosyltransferase/glycogen phosphorylase"/>
    <property type="match status" value="1"/>
</dbReference>
<dbReference type="Gene3D" id="3.40.50.2000">
    <property type="entry name" value="Glycogen Phosphorylase B"/>
    <property type="match status" value="2"/>
</dbReference>
<dbReference type="GO" id="GO:0016020">
    <property type="term" value="C:membrane"/>
    <property type="evidence" value="ECO:0007669"/>
    <property type="project" value="UniProtKB-SubCell"/>
</dbReference>
<keyword evidence="6" id="KW-0732">Signal</keyword>
<accession>A0A914ZTX1</accession>
<comment type="similarity">
    <text evidence="1 5">Belongs to the UDP-glycosyltransferase family.</text>
</comment>
<dbReference type="PROSITE" id="PS00375">
    <property type="entry name" value="UDPGT"/>
    <property type="match status" value="1"/>
</dbReference>
<sequence length="531" mass="59505">MLPIVCTVFLCGLNLNGVVAKKSLNVLMYSPATGRSHLNFMGALADILVDAGHTVHIFMPVMIPGINTNGTRKAQKIIQKSPSSFESPLPRMQLFADPFSKDASLLSSEQMNILLDCAIMFCEDFLTSKSLLEELRSVRYDIAITEHYDYCTVGLFHMLGIKSTVFVSAVSITDQQAYAFGLPTPLSYTPNLLASSVDAPRLSYYDKVSNLITYFISRFFMIPTLIQSQNELFRKYIDKDFPDLEELLRAVPVLLINSHPIIEIARPISANIFFIGGIAMPQASKIDPIFEAAIQSAHKGAVLFSLGSVTNTTLMPASLKKDILDAFARFPDYKFIMKISVAENDKQLFAAYDNVHTFAWIDQINLLNHPSVVAFITHGGQNSLMESMYAGKPMVCIPLFADQDYNTAVALNKGVAVYLDLKQINKDTLSRAIEKILTDARYMKAAKRLAEKLKCYPQNSKEIFLNLVEYVAKYPESDVRLEGAKIGFFKYFILDIFLPLFVIVVVLLVSLCILMRIALRKLKKFLKKKVE</sequence>
<dbReference type="AlphaFoldDB" id="A0A914ZTX1"/>
<proteinExistence type="inferred from homology"/>
<evidence type="ECO:0000256" key="2">
    <source>
        <dbReference type="ARBA" id="ARBA00022676"/>
    </source>
</evidence>
<keyword evidence="6" id="KW-1133">Transmembrane helix</keyword>
<dbReference type="PANTHER" id="PTHR48043:SF145">
    <property type="entry name" value="FI06409P-RELATED"/>
    <property type="match status" value="1"/>
</dbReference>
<organism evidence="7 8">
    <name type="scientific">Parascaris univalens</name>
    <name type="common">Nematode worm</name>
    <dbReference type="NCBI Taxonomy" id="6257"/>
    <lineage>
        <taxon>Eukaryota</taxon>
        <taxon>Metazoa</taxon>
        <taxon>Ecdysozoa</taxon>
        <taxon>Nematoda</taxon>
        <taxon>Chromadorea</taxon>
        <taxon>Rhabditida</taxon>
        <taxon>Spirurina</taxon>
        <taxon>Ascaridomorpha</taxon>
        <taxon>Ascaridoidea</taxon>
        <taxon>Ascarididae</taxon>
        <taxon>Parascaris</taxon>
    </lineage>
</organism>
<dbReference type="FunFam" id="3.40.50.2000:FF:000021">
    <property type="entry name" value="UDP-glucuronosyltransferase"/>
    <property type="match status" value="1"/>
</dbReference>
<keyword evidence="6" id="KW-0812">Transmembrane</keyword>
<feature type="transmembrane region" description="Helical" evidence="6">
    <location>
        <begin position="496"/>
        <end position="519"/>
    </location>
</feature>
<feature type="signal peptide" evidence="6">
    <location>
        <begin position="1"/>
        <end position="20"/>
    </location>
</feature>
<dbReference type="WBParaSite" id="PgB10_g049_t01">
    <property type="protein sequence ID" value="PgB10_g049_t01"/>
    <property type="gene ID" value="PgB10_g049"/>
</dbReference>
<dbReference type="CDD" id="cd03784">
    <property type="entry name" value="GT1_Gtf-like"/>
    <property type="match status" value="1"/>
</dbReference>
<dbReference type="EC" id="2.4.1.17" evidence="6"/>
<evidence type="ECO:0000256" key="1">
    <source>
        <dbReference type="ARBA" id="ARBA00009995"/>
    </source>
</evidence>
<evidence type="ECO:0000256" key="3">
    <source>
        <dbReference type="ARBA" id="ARBA00022679"/>
    </source>
</evidence>
<dbReference type="Pfam" id="PF00201">
    <property type="entry name" value="UDPGT"/>
    <property type="match status" value="1"/>
</dbReference>
<evidence type="ECO:0000256" key="4">
    <source>
        <dbReference type="ARBA" id="ARBA00047475"/>
    </source>
</evidence>
<dbReference type="InterPro" id="IPR035595">
    <property type="entry name" value="UDP_glycos_trans_CS"/>
</dbReference>
<keyword evidence="2 5" id="KW-0328">Glycosyltransferase</keyword>
<evidence type="ECO:0000313" key="8">
    <source>
        <dbReference type="WBParaSite" id="PgB10_g049_t01"/>
    </source>
</evidence>
<keyword evidence="6" id="KW-0472">Membrane</keyword>
<comment type="catalytic activity">
    <reaction evidence="4 6">
        <text>glucuronate acceptor + UDP-alpha-D-glucuronate = acceptor beta-D-glucuronoside + UDP + H(+)</text>
        <dbReference type="Rhea" id="RHEA:21032"/>
        <dbReference type="ChEBI" id="CHEBI:15378"/>
        <dbReference type="ChEBI" id="CHEBI:58052"/>
        <dbReference type="ChEBI" id="CHEBI:58223"/>
        <dbReference type="ChEBI" id="CHEBI:132367"/>
        <dbReference type="ChEBI" id="CHEBI:132368"/>
        <dbReference type="EC" id="2.4.1.17"/>
    </reaction>
</comment>
<dbReference type="Proteomes" id="UP000887569">
    <property type="component" value="Unplaced"/>
</dbReference>
<dbReference type="InterPro" id="IPR050271">
    <property type="entry name" value="UDP-glycosyltransferase"/>
</dbReference>
<evidence type="ECO:0000256" key="6">
    <source>
        <dbReference type="RuleBase" id="RU362059"/>
    </source>
</evidence>
<reference evidence="8" key="1">
    <citation type="submission" date="2022-11" db="UniProtKB">
        <authorList>
            <consortium name="WormBaseParasite"/>
        </authorList>
    </citation>
    <scope>IDENTIFICATION</scope>
</reference>
<keyword evidence="7" id="KW-1185">Reference proteome</keyword>
<dbReference type="PANTHER" id="PTHR48043">
    <property type="entry name" value="EG:EG0003.4 PROTEIN-RELATED"/>
    <property type="match status" value="1"/>
</dbReference>
<evidence type="ECO:0000313" key="7">
    <source>
        <dbReference type="Proteomes" id="UP000887569"/>
    </source>
</evidence>
<evidence type="ECO:0000256" key="5">
    <source>
        <dbReference type="RuleBase" id="RU003718"/>
    </source>
</evidence>
<dbReference type="InterPro" id="IPR002213">
    <property type="entry name" value="UDP_glucos_trans"/>
</dbReference>